<feature type="domain" description="SNTX thioredoxin-like" evidence="1">
    <location>
        <begin position="403"/>
        <end position="513"/>
    </location>
</feature>
<dbReference type="EMBL" id="CAJFCJ010000006">
    <property type="protein sequence ID" value="CAD5116084.1"/>
    <property type="molecule type" value="Genomic_DNA"/>
</dbReference>
<dbReference type="PANTHER" id="PTHR31594">
    <property type="entry name" value="AIG1-TYPE G DOMAIN-CONTAINING PROTEIN"/>
    <property type="match status" value="1"/>
</dbReference>
<dbReference type="OrthoDB" id="6128631at2759"/>
<evidence type="ECO:0000259" key="3">
    <source>
        <dbReference type="Pfam" id="PF24674"/>
    </source>
</evidence>
<dbReference type="InterPro" id="IPR048997">
    <property type="entry name" value="Stonustoxin-like_helical"/>
</dbReference>
<dbReference type="Pfam" id="PF24674">
    <property type="entry name" value="MACPF_SNTX"/>
    <property type="match status" value="1"/>
</dbReference>
<organism evidence="4 5">
    <name type="scientific">Dimorphilus gyrociliatus</name>
    <dbReference type="NCBI Taxonomy" id="2664684"/>
    <lineage>
        <taxon>Eukaryota</taxon>
        <taxon>Metazoa</taxon>
        <taxon>Spiralia</taxon>
        <taxon>Lophotrochozoa</taxon>
        <taxon>Annelida</taxon>
        <taxon>Polychaeta</taxon>
        <taxon>Polychaeta incertae sedis</taxon>
        <taxon>Dinophilidae</taxon>
        <taxon>Dimorphilus</taxon>
    </lineage>
</organism>
<dbReference type="Proteomes" id="UP000549394">
    <property type="component" value="Unassembled WGS sequence"/>
</dbReference>
<dbReference type="InterPro" id="IPR056072">
    <property type="entry name" value="SNTX_MACPF/CDC-like_dom"/>
</dbReference>
<feature type="domain" description="SNTX MACPF/CDC-like" evidence="3">
    <location>
        <begin position="13"/>
        <end position="171"/>
    </location>
</feature>
<dbReference type="Pfam" id="PF18078">
    <property type="entry name" value="Thioredoxin_11"/>
    <property type="match status" value="1"/>
</dbReference>
<proteinExistence type="predicted"/>
<keyword evidence="5" id="KW-1185">Reference proteome</keyword>
<dbReference type="InterPro" id="IPR052090">
    <property type="entry name" value="Cytolytic_pore-forming_toxin"/>
</dbReference>
<dbReference type="PANTHER" id="PTHR31594:SF14">
    <property type="entry name" value="FIBRONECTIN TYPE-III DOMAIN-CONTAINING PROTEIN"/>
    <property type="match status" value="1"/>
</dbReference>
<name>A0A7I8VNC5_9ANNE</name>
<evidence type="ECO:0000313" key="4">
    <source>
        <dbReference type="EMBL" id="CAD5116084.1"/>
    </source>
</evidence>
<comment type="caution">
    <text evidence="4">The sequence shown here is derived from an EMBL/GenBank/DDBJ whole genome shotgun (WGS) entry which is preliminary data.</text>
</comment>
<evidence type="ECO:0000313" key="5">
    <source>
        <dbReference type="Proteomes" id="UP000549394"/>
    </source>
</evidence>
<dbReference type="AlphaFoldDB" id="A0A7I8VNC5"/>
<reference evidence="4 5" key="1">
    <citation type="submission" date="2020-08" db="EMBL/GenBank/DDBJ databases">
        <authorList>
            <person name="Hejnol A."/>
        </authorList>
    </citation>
    <scope>NUCLEOTIDE SEQUENCE [LARGE SCALE GENOMIC DNA]</scope>
</reference>
<evidence type="ECO:0000259" key="2">
    <source>
        <dbReference type="Pfam" id="PF21109"/>
    </source>
</evidence>
<dbReference type="InterPro" id="IPR040581">
    <property type="entry name" value="Thioredoxin_11"/>
</dbReference>
<protein>
    <submittedName>
        <fullName evidence="4">Uncharacterized protein</fullName>
    </submittedName>
</protein>
<dbReference type="Pfam" id="PF21109">
    <property type="entry name" value="Stonustoxin_helical"/>
    <property type="match status" value="1"/>
</dbReference>
<feature type="domain" description="Stonustoxin-like helical" evidence="2">
    <location>
        <begin position="297"/>
        <end position="378"/>
    </location>
</feature>
<sequence>MENSNIEGTEVIQALGRPFQLGMLYNAYSDTIVPGLTLWSREKLDSDIDTNEHPYTDFDVQVENSFQNKIEALEAKGQLKLSLMLGLAEIGGFAKYMNETQTSEKVARVTLRYKSTTRFDQLLDHTSPENIERSENLDIDYATHVVVGITYGMKAFIVFEQETTGKSETDEIKGKLKAEIDTFTNSGKAKVGSSAKTEDSDEISKVKCKVFCDCQLESNPTTFEEAIEFYRSLPSFLEGENKVKAVPQEVYLLPLTFLSGDALPAKLRNEAPKLNIEAFTTFLENVISYLDSCLSVIDEIFEDEISQNFEHMYRRLRKFKQNVKKYKDDLINLCKQIVPLSRRSNNNSDLEKIVEDHNKSPFLEDVLEKWINEYRDEVAILKGFAERLSSDDEESFRTTHGELANILIRSNKVVCLELRIEYDGDDILNMMDKFLFEPDNSELLNLDNYQKDAWYKEIWRNINSKVIDFVDFRNKTEDDYKFIVNVIAPNQSNEEHNIGASILYYKDAVMIKKGLPEPEKPAVVEKPKSKSSFCNLL</sequence>
<gene>
    <name evidence="4" type="ORF">DGYR_LOCUS4743</name>
</gene>
<accession>A0A7I8VNC5</accession>
<evidence type="ECO:0000259" key="1">
    <source>
        <dbReference type="Pfam" id="PF18078"/>
    </source>
</evidence>